<sequence>MNRIEALKTITAQAASGDLVFPTGIDVALKIQRALDDLDCHIDTAARLVVGEPLLAARVVAIANSVAYNRSGQKITDVRNAVSRIGLRTLRTLATALATRQMAGASSDPEIRSIAARLWEHTAHVAALAHVIARRVTHQDPETALFAGIVHEVGGFYLISRAKDFPGLLVGEPGDWAESAEAEIGRAILTRLAVPDAVMQAIEAQWEGYLALPPVTLGDTLLLANELSPVTSPLYEIGTIRNGGSAPIIDSVIDEQTLSGILAESAAEVESLTVALRF</sequence>
<dbReference type="EMBL" id="JADJMS010000002">
    <property type="protein sequence ID" value="MBK7413788.1"/>
    <property type="molecule type" value="Genomic_DNA"/>
</dbReference>
<reference evidence="2 3" key="1">
    <citation type="submission" date="2020-10" db="EMBL/GenBank/DDBJ databases">
        <title>Connecting structure to function with the recovery of over 1000 high-quality activated sludge metagenome-assembled genomes encoding full-length rRNA genes using long-read sequencing.</title>
        <authorList>
            <person name="Singleton C.M."/>
            <person name="Petriglieri F."/>
            <person name="Kristensen J.M."/>
            <person name="Kirkegaard R.H."/>
            <person name="Michaelsen T.Y."/>
            <person name="Andersen M.H."/>
            <person name="Karst S.M."/>
            <person name="Dueholm M.S."/>
            <person name="Nielsen P.H."/>
            <person name="Albertsen M."/>
        </authorList>
    </citation>
    <scope>NUCLEOTIDE SEQUENCE [LARGE SCALE GENOMIC DNA]</scope>
    <source>
        <strain evidence="2">EsbW_18-Q3-R4-48_BATAC.463</strain>
    </source>
</reference>
<proteinExistence type="predicted"/>
<dbReference type="Proteomes" id="UP000739411">
    <property type="component" value="Unassembled WGS sequence"/>
</dbReference>
<evidence type="ECO:0000259" key="1">
    <source>
        <dbReference type="PROSITE" id="PS51833"/>
    </source>
</evidence>
<organism evidence="2 3">
    <name type="scientific">Candidatus Dechloromonas phosphorivorans</name>
    <dbReference type="NCBI Taxonomy" id="2899244"/>
    <lineage>
        <taxon>Bacteria</taxon>
        <taxon>Pseudomonadati</taxon>
        <taxon>Pseudomonadota</taxon>
        <taxon>Betaproteobacteria</taxon>
        <taxon>Rhodocyclales</taxon>
        <taxon>Azonexaceae</taxon>
        <taxon>Dechloromonas</taxon>
    </lineage>
</organism>
<dbReference type="PANTHER" id="PTHR33525">
    <property type="match status" value="1"/>
</dbReference>
<dbReference type="PANTHER" id="PTHR33525:SF3">
    <property type="entry name" value="RIBONUCLEASE Y"/>
    <property type="match status" value="1"/>
</dbReference>
<dbReference type="InterPro" id="IPR013976">
    <property type="entry name" value="HDOD"/>
</dbReference>
<name>A0A935JZL4_9RHOO</name>
<dbReference type="AlphaFoldDB" id="A0A935JZL4"/>
<comment type="caution">
    <text evidence="2">The sequence shown here is derived from an EMBL/GenBank/DDBJ whole genome shotgun (WGS) entry which is preliminary data.</text>
</comment>
<accession>A0A935JZL4</accession>
<evidence type="ECO:0000313" key="2">
    <source>
        <dbReference type="EMBL" id="MBK7413788.1"/>
    </source>
</evidence>
<gene>
    <name evidence="2" type="ORF">IPJ38_00250</name>
</gene>
<dbReference type="InterPro" id="IPR052340">
    <property type="entry name" value="RNase_Y/CdgJ"/>
</dbReference>
<dbReference type="Pfam" id="PF08668">
    <property type="entry name" value="HDOD"/>
    <property type="match status" value="1"/>
</dbReference>
<feature type="domain" description="HDOD" evidence="1">
    <location>
        <begin position="21"/>
        <end position="208"/>
    </location>
</feature>
<dbReference type="PROSITE" id="PS51833">
    <property type="entry name" value="HDOD"/>
    <property type="match status" value="1"/>
</dbReference>
<dbReference type="SUPFAM" id="SSF109604">
    <property type="entry name" value="HD-domain/PDEase-like"/>
    <property type="match status" value="1"/>
</dbReference>
<protein>
    <submittedName>
        <fullName evidence="2">HDOD domain-containing protein</fullName>
    </submittedName>
</protein>
<evidence type="ECO:0000313" key="3">
    <source>
        <dbReference type="Proteomes" id="UP000739411"/>
    </source>
</evidence>
<dbReference type="Gene3D" id="1.10.3210.10">
    <property type="entry name" value="Hypothetical protein af1432"/>
    <property type="match status" value="1"/>
</dbReference>